<dbReference type="PANTHER" id="PTHR34322:SF2">
    <property type="entry name" value="TRANSPOSASE IS200-LIKE DOMAIN-CONTAINING PROTEIN"/>
    <property type="match status" value="1"/>
</dbReference>
<reference evidence="2" key="1">
    <citation type="journal article" date="2021" name="mSystems">
        <title>Bacteria and Archaea Synergistically Convert Glycine Betaine to Biogenic Methane in the Formosa Cold Seep of the South China Sea.</title>
        <authorList>
            <person name="Li L."/>
            <person name="Zhang W."/>
            <person name="Zhang S."/>
            <person name="Song L."/>
            <person name="Sun Q."/>
            <person name="Zhang H."/>
            <person name="Xiang H."/>
            <person name="Dong X."/>
        </authorList>
    </citation>
    <scope>NUCLEOTIDE SEQUENCE</scope>
    <source>
        <strain evidence="2">ZWT</strain>
    </source>
</reference>
<evidence type="ECO:0000313" key="3">
    <source>
        <dbReference type="Proteomes" id="UP001056429"/>
    </source>
</evidence>
<evidence type="ECO:0000259" key="1">
    <source>
        <dbReference type="SMART" id="SM01321"/>
    </source>
</evidence>
<dbReference type="GO" id="GO:0043565">
    <property type="term" value="F:sequence-specific DNA binding"/>
    <property type="evidence" value="ECO:0007669"/>
    <property type="project" value="InterPro"/>
</dbReference>
<organism evidence="2 3">
    <name type="scientific">Oceanirhabdus seepicola</name>
    <dbReference type="NCBI Taxonomy" id="2828781"/>
    <lineage>
        <taxon>Bacteria</taxon>
        <taxon>Bacillati</taxon>
        <taxon>Bacillota</taxon>
        <taxon>Clostridia</taxon>
        <taxon>Eubacteriales</taxon>
        <taxon>Clostridiaceae</taxon>
        <taxon>Oceanirhabdus</taxon>
    </lineage>
</organism>
<dbReference type="GO" id="GO:0006313">
    <property type="term" value="P:DNA transposition"/>
    <property type="evidence" value="ECO:0007669"/>
    <property type="project" value="InterPro"/>
</dbReference>
<keyword evidence="3" id="KW-1185">Reference proteome</keyword>
<proteinExistence type="predicted"/>
<dbReference type="Gene3D" id="3.30.70.1290">
    <property type="entry name" value="Transposase IS200-like"/>
    <property type="match status" value="1"/>
</dbReference>
<dbReference type="SUPFAM" id="SSF143422">
    <property type="entry name" value="Transposase IS200-like"/>
    <property type="match status" value="1"/>
</dbReference>
<dbReference type="PANTHER" id="PTHR34322">
    <property type="entry name" value="TRANSPOSASE, Y1_TNP DOMAIN-CONTAINING"/>
    <property type="match status" value="1"/>
</dbReference>
<evidence type="ECO:0000313" key="2">
    <source>
        <dbReference type="EMBL" id="MCM1988660.1"/>
    </source>
</evidence>
<name>A0A9J6NX72_9CLOT</name>
<dbReference type="InterPro" id="IPR010921">
    <property type="entry name" value="Trp_repressor/repl_initiator"/>
</dbReference>
<dbReference type="SMART" id="SM01321">
    <property type="entry name" value="Y1_Tnp"/>
    <property type="match status" value="1"/>
</dbReference>
<sequence>MINMPRKARQKTENAIFHIMARSISEVDLFKDDEDKNSYLYFVKKYQKLYLFKVYAYCLMDNHVHIMIDANGSDISKVMHGINSSYVRYFNKKHKRHGHLFQDRFKSKMVSDERYLRALSLYIHNNPTDIQDYKDNPEKYYFSSLGVYLGLRKDAFELIKCRFLMSFFGDTQKKARKNYIKLIFKYNNKKIEEEIDFENEETEYRSGRTTLIRNFRAEDIIEFIAQKLNIVEVKLYMKNRRELVEAKAIIVLLMRSLCNYKCTDICSVLGNLSQVRVSELSSIGIRLMDNKKYKDIVKEFIECYSI</sequence>
<protein>
    <submittedName>
        <fullName evidence="2">Transposase</fullName>
    </submittedName>
</protein>
<gene>
    <name evidence="2" type="ORF">KDK92_02835</name>
</gene>
<accession>A0A9J6NX72</accession>
<dbReference type="InterPro" id="IPR036515">
    <property type="entry name" value="Transposase_17_sf"/>
</dbReference>
<feature type="domain" description="Transposase IS200-like" evidence="1">
    <location>
        <begin position="12"/>
        <end position="126"/>
    </location>
</feature>
<dbReference type="AlphaFoldDB" id="A0A9J6NX72"/>
<dbReference type="EMBL" id="JAGSOJ010000001">
    <property type="protein sequence ID" value="MCM1988660.1"/>
    <property type="molecule type" value="Genomic_DNA"/>
</dbReference>
<dbReference type="GO" id="GO:0004803">
    <property type="term" value="F:transposase activity"/>
    <property type="evidence" value="ECO:0007669"/>
    <property type="project" value="InterPro"/>
</dbReference>
<dbReference type="InterPro" id="IPR002686">
    <property type="entry name" value="Transposase_17"/>
</dbReference>
<dbReference type="Proteomes" id="UP001056429">
    <property type="component" value="Unassembled WGS sequence"/>
</dbReference>
<dbReference type="Pfam" id="PF01797">
    <property type="entry name" value="Y1_Tnp"/>
    <property type="match status" value="1"/>
</dbReference>
<reference evidence="2" key="2">
    <citation type="submission" date="2021-04" db="EMBL/GenBank/DDBJ databases">
        <authorList>
            <person name="Dong X."/>
        </authorList>
    </citation>
    <scope>NUCLEOTIDE SEQUENCE</scope>
    <source>
        <strain evidence="2">ZWT</strain>
    </source>
</reference>
<comment type="caution">
    <text evidence="2">The sequence shown here is derived from an EMBL/GenBank/DDBJ whole genome shotgun (WGS) entry which is preliminary data.</text>
</comment>
<dbReference type="SUPFAM" id="SSF48295">
    <property type="entry name" value="TrpR-like"/>
    <property type="match status" value="1"/>
</dbReference>